<gene>
    <name evidence="1" type="ORF">B1A_08194</name>
</gene>
<evidence type="ECO:0000313" key="1">
    <source>
        <dbReference type="EMBL" id="EQD66286.1"/>
    </source>
</evidence>
<comment type="caution">
    <text evidence="1">The sequence shown here is derived from an EMBL/GenBank/DDBJ whole genome shotgun (WGS) entry which is preliminary data.</text>
</comment>
<feature type="non-terminal residue" evidence="1">
    <location>
        <position position="1"/>
    </location>
</feature>
<proteinExistence type="predicted"/>
<reference evidence="1" key="1">
    <citation type="submission" date="2013-08" db="EMBL/GenBank/DDBJ databases">
        <authorList>
            <person name="Mendez C."/>
            <person name="Richter M."/>
            <person name="Ferrer M."/>
            <person name="Sanchez J."/>
        </authorList>
    </citation>
    <scope>NUCLEOTIDE SEQUENCE</scope>
</reference>
<dbReference type="AlphaFoldDB" id="T1B0B9"/>
<sequence>LEELTEKELFDESYVAISGSDPLQHMTKFTKFTDEVLPAVQEPPLENPNIAFVVTIDRNGYIPTHNIKYSLPQGPDPVWNAANCRNRRMFLDRTGLG</sequence>
<reference evidence="1" key="2">
    <citation type="journal article" date="2014" name="ISME J.">
        <title>Microbial stratification in low pH oxic and suboxic macroscopic growths along an acid mine drainage.</title>
        <authorList>
            <person name="Mendez-Garcia C."/>
            <person name="Mesa V."/>
            <person name="Sprenger R.R."/>
            <person name="Richter M."/>
            <person name="Diez M.S."/>
            <person name="Solano J."/>
            <person name="Bargiela R."/>
            <person name="Golyshina O.V."/>
            <person name="Manteca A."/>
            <person name="Ramos J.L."/>
            <person name="Gallego J.R."/>
            <person name="Llorente I."/>
            <person name="Martins Dos Santos V.A."/>
            <person name="Jensen O.N."/>
            <person name="Pelaez A.I."/>
            <person name="Sanchez J."/>
            <person name="Ferrer M."/>
        </authorList>
    </citation>
    <scope>NUCLEOTIDE SEQUENCE</scope>
</reference>
<protein>
    <submittedName>
        <fullName evidence="1">Methyl-accepting chemotaxis protein</fullName>
    </submittedName>
</protein>
<organism evidence="1">
    <name type="scientific">mine drainage metagenome</name>
    <dbReference type="NCBI Taxonomy" id="410659"/>
    <lineage>
        <taxon>unclassified sequences</taxon>
        <taxon>metagenomes</taxon>
        <taxon>ecological metagenomes</taxon>
    </lineage>
</organism>
<accession>T1B0B9</accession>
<dbReference type="EMBL" id="AUZX01005862">
    <property type="protein sequence ID" value="EQD66286.1"/>
    <property type="molecule type" value="Genomic_DNA"/>
</dbReference>
<feature type="non-terminal residue" evidence="1">
    <location>
        <position position="97"/>
    </location>
</feature>
<name>T1B0B9_9ZZZZ</name>